<protein>
    <submittedName>
        <fullName evidence="2">Putative toxin-antitoxin system toxin component, PIN family</fullName>
    </submittedName>
</protein>
<dbReference type="InterPro" id="IPR002850">
    <property type="entry name" value="PIN_toxin-like"/>
</dbReference>
<dbReference type="InterPro" id="IPR002716">
    <property type="entry name" value="PIN_dom"/>
</dbReference>
<evidence type="ECO:0000259" key="1">
    <source>
        <dbReference type="SMART" id="SM00670"/>
    </source>
</evidence>
<dbReference type="Pfam" id="PF13470">
    <property type="entry name" value="PIN_3"/>
    <property type="match status" value="1"/>
</dbReference>
<accession>A0A1J5BAF9</accession>
<evidence type="ECO:0000313" key="2">
    <source>
        <dbReference type="EMBL" id="OIP04327.1"/>
    </source>
</evidence>
<dbReference type="NCBIfam" id="TIGR00305">
    <property type="entry name" value="putative toxin-antitoxin system toxin component, PIN family"/>
    <property type="match status" value="1"/>
</dbReference>
<feature type="domain" description="PIN" evidence="1">
    <location>
        <begin position="7"/>
        <end position="116"/>
    </location>
</feature>
<evidence type="ECO:0000313" key="3">
    <source>
        <dbReference type="Proteomes" id="UP000183605"/>
    </source>
</evidence>
<dbReference type="SUPFAM" id="SSF88723">
    <property type="entry name" value="PIN domain-like"/>
    <property type="match status" value="1"/>
</dbReference>
<dbReference type="PANTHER" id="PTHR34610:SF3">
    <property type="entry name" value="SSL7007 PROTEIN"/>
    <property type="match status" value="1"/>
</dbReference>
<dbReference type="SMART" id="SM00670">
    <property type="entry name" value="PINc"/>
    <property type="match status" value="1"/>
</dbReference>
<dbReference type="AlphaFoldDB" id="A0A1J5BAF9"/>
<dbReference type="PANTHER" id="PTHR34610">
    <property type="entry name" value="SSL7007 PROTEIN"/>
    <property type="match status" value="1"/>
</dbReference>
<sequence length="136" mass="15747">MRLSIRPLVVIDTNVFLSAYVWGGIPKQVIKLWQNGRFNLLYSPEALFELVSLLAVFKFDPDRIKKIKQEIEERAKKIIPSEKVTLCRDPKDNQFLELCLAASADYLITGDKDLLVLKKFQQTQIFSPKQFLGKFK</sequence>
<proteinExistence type="predicted"/>
<gene>
    <name evidence="2" type="ORF">AUK18_00270</name>
</gene>
<dbReference type="InterPro" id="IPR029060">
    <property type="entry name" value="PIN-like_dom_sf"/>
</dbReference>
<dbReference type="EMBL" id="MNXQ01000007">
    <property type="protein sequence ID" value="OIP04327.1"/>
    <property type="molecule type" value="Genomic_DNA"/>
</dbReference>
<reference evidence="2 3" key="1">
    <citation type="journal article" date="2016" name="Environ. Microbiol.">
        <title>Genomic resolution of a cold subsurface aquifer community provides metabolic insights for novel microbes adapted to high CO concentrations.</title>
        <authorList>
            <person name="Probst A.J."/>
            <person name="Castelle C.J."/>
            <person name="Singh A."/>
            <person name="Brown C.T."/>
            <person name="Anantharaman K."/>
            <person name="Sharon I."/>
            <person name="Hug L.A."/>
            <person name="Burstein D."/>
            <person name="Emerson J.B."/>
            <person name="Thomas B.C."/>
            <person name="Banfield J.F."/>
        </authorList>
    </citation>
    <scope>NUCLEOTIDE SEQUENCE [LARGE SCALE GENOMIC DNA]</scope>
    <source>
        <strain evidence="2">CG2_30_44_31</strain>
    </source>
</reference>
<dbReference type="Proteomes" id="UP000183605">
    <property type="component" value="Unassembled WGS sequence"/>
</dbReference>
<name>A0A1J5BAF9_9BACT</name>
<organism evidence="2 3">
    <name type="scientific">Candidatus Beckwithbacteria bacterium CG2_30_44_31</name>
    <dbReference type="NCBI Taxonomy" id="1805035"/>
    <lineage>
        <taxon>Bacteria</taxon>
        <taxon>Candidatus Beckwithiibacteriota</taxon>
    </lineage>
</organism>
<comment type="caution">
    <text evidence="2">The sequence shown here is derived from an EMBL/GenBank/DDBJ whole genome shotgun (WGS) entry which is preliminary data.</text>
</comment>